<keyword evidence="2" id="KW-1133">Transmembrane helix</keyword>
<evidence type="ECO:0000313" key="3">
    <source>
        <dbReference type="EMBL" id="MBB5047014.1"/>
    </source>
</evidence>
<dbReference type="EMBL" id="JACHIH010000008">
    <property type="protein sequence ID" value="MBB5047014.1"/>
    <property type="molecule type" value="Genomic_DNA"/>
</dbReference>
<dbReference type="RefSeq" id="WP_184256446.1">
    <property type="nucleotide sequence ID" value="NZ_JACHIH010000008.1"/>
</dbReference>
<evidence type="ECO:0008006" key="5">
    <source>
        <dbReference type="Google" id="ProtNLM"/>
    </source>
</evidence>
<gene>
    <name evidence="3" type="ORF">HNR60_001766</name>
</gene>
<keyword evidence="2" id="KW-0472">Membrane</keyword>
<feature type="transmembrane region" description="Helical" evidence="2">
    <location>
        <begin position="20"/>
        <end position="38"/>
    </location>
</feature>
<feature type="transmembrane region" description="Helical" evidence="2">
    <location>
        <begin position="273"/>
        <end position="294"/>
    </location>
</feature>
<feature type="transmembrane region" description="Helical" evidence="2">
    <location>
        <begin position="363"/>
        <end position="384"/>
    </location>
</feature>
<evidence type="ECO:0000256" key="2">
    <source>
        <dbReference type="SAM" id="Phobius"/>
    </source>
</evidence>
<feature type="transmembrane region" description="Helical" evidence="2">
    <location>
        <begin position="481"/>
        <end position="504"/>
    </location>
</feature>
<organism evidence="3 4">
    <name type="scientific">Rhodopseudomonas rhenobacensis</name>
    <dbReference type="NCBI Taxonomy" id="87461"/>
    <lineage>
        <taxon>Bacteria</taxon>
        <taxon>Pseudomonadati</taxon>
        <taxon>Pseudomonadota</taxon>
        <taxon>Alphaproteobacteria</taxon>
        <taxon>Hyphomicrobiales</taxon>
        <taxon>Nitrobacteraceae</taxon>
        <taxon>Rhodopseudomonas</taxon>
    </lineage>
</organism>
<accession>A0A7W8DY85</accession>
<dbReference type="Proteomes" id="UP000542353">
    <property type="component" value="Unassembled WGS sequence"/>
</dbReference>
<feature type="region of interest" description="Disordered" evidence="1">
    <location>
        <begin position="507"/>
        <end position="529"/>
    </location>
</feature>
<feature type="transmembrane region" description="Helical" evidence="2">
    <location>
        <begin position="306"/>
        <end position="327"/>
    </location>
</feature>
<feature type="transmembrane region" description="Helical" evidence="2">
    <location>
        <begin position="182"/>
        <end position="215"/>
    </location>
</feature>
<protein>
    <recommendedName>
        <fullName evidence="5">Glycosyltransferase RgtA/B/C/D-like domain-containing protein</fullName>
    </recommendedName>
</protein>
<dbReference type="AlphaFoldDB" id="A0A7W8DY85"/>
<feature type="transmembrane region" description="Helical" evidence="2">
    <location>
        <begin position="227"/>
        <end position="246"/>
    </location>
</feature>
<evidence type="ECO:0000256" key="1">
    <source>
        <dbReference type="SAM" id="MobiDB-lite"/>
    </source>
</evidence>
<proteinExistence type="predicted"/>
<name>A0A7W8DY85_9BRAD</name>
<feature type="transmembrane region" description="Helical" evidence="2">
    <location>
        <begin position="132"/>
        <end position="152"/>
    </location>
</feature>
<sequence>MTVEDVKYPGRVPTDLLTRLLWLAALALIIFGVKLLFIRHFGTAMPYWDQWDAEADLIYKPYFNSNLSLSTLFSSHNEHRILISRIFALALFELDGGWDPILQMMANAVLHVVAIILLMLTLRRIIRPDQFVLLVLFSILLFALPIGWENLLAGFQSQFYFLLIFSLLALIGFSRAPAWGPVWWGSVLCCLAAYFSMASGALTAAAAVAMLAAQMVCGHRTGRKEQLGLTVLVVMTVAMLAFIRSVPGHEMLKAHNFAEFGRAFLACLSFPRISPYSGLWINLPAAIYAVAVLLRRPSLRSPHWVVLGLIIWLLTQSISLSYGRAVLVTSPRYLDVIIVGLPVNFAILLFAQSWVSGDRKRGAAVLLTVGWLCIVVPALIWNMIISSIPAVIDKGMQGREQERNVMAYLRTGNLAELQGKAGQAIPYPVPERLAALLSDPVIRQVLPDALRSGDIDDRARLDHTWLKGRLRGASSRIKRQILSHAQVLAGVGVALAFAGGMLGWRRRRGQDAETRPADALPNEPVVERA</sequence>
<keyword evidence="2" id="KW-0812">Transmembrane</keyword>
<feature type="transmembrane region" description="Helical" evidence="2">
    <location>
        <begin position="108"/>
        <end position="126"/>
    </location>
</feature>
<comment type="caution">
    <text evidence="3">The sequence shown here is derived from an EMBL/GenBank/DDBJ whole genome shotgun (WGS) entry which is preliminary data.</text>
</comment>
<reference evidence="3 4" key="1">
    <citation type="submission" date="2020-08" db="EMBL/GenBank/DDBJ databases">
        <title>Genomic Encyclopedia of Type Strains, Phase IV (KMG-IV): sequencing the most valuable type-strain genomes for metagenomic binning, comparative biology and taxonomic classification.</title>
        <authorList>
            <person name="Goeker M."/>
        </authorList>
    </citation>
    <scope>NUCLEOTIDE SEQUENCE [LARGE SCALE GENOMIC DNA]</scope>
    <source>
        <strain evidence="3 4">DSM 12706</strain>
    </source>
</reference>
<feature type="transmembrane region" description="Helical" evidence="2">
    <location>
        <begin position="333"/>
        <end position="351"/>
    </location>
</feature>
<evidence type="ECO:0000313" key="4">
    <source>
        <dbReference type="Proteomes" id="UP000542353"/>
    </source>
</evidence>
<feature type="transmembrane region" description="Helical" evidence="2">
    <location>
        <begin position="159"/>
        <end position="176"/>
    </location>
</feature>
<keyword evidence="4" id="KW-1185">Reference proteome</keyword>